<dbReference type="InterPro" id="IPR023198">
    <property type="entry name" value="PGP-like_dom2"/>
</dbReference>
<name>A0A4V2W3Z3_9FIRM</name>
<keyword evidence="2" id="KW-1185">Reference proteome</keyword>
<dbReference type="SUPFAM" id="SSF56784">
    <property type="entry name" value="HAD-like"/>
    <property type="match status" value="1"/>
</dbReference>
<dbReference type="GO" id="GO:0008967">
    <property type="term" value="F:phosphoglycolate phosphatase activity"/>
    <property type="evidence" value="ECO:0007669"/>
    <property type="project" value="TreeGrafter"/>
</dbReference>
<dbReference type="EMBL" id="SMCQ01000023">
    <property type="protein sequence ID" value="TCV93609.1"/>
    <property type="molecule type" value="Genomic_DNA"/>
</dbReference>
<evidence type="ECO:0000313" key="2">
    <source>
        <dbReference type="Proteomes" id="UP000295515"/>
    </source>
</evidence>
<dbReference type="InterPro" id="IPR023214">
    <property type="entry name" value="HAD_sf"/>
</dbReference>
<gene>
    <name evidence="1" type="ORF">EDD60_12343</name>
</gene>
<evidence type="ECO:0000313" key="1">
    <source>
        <dbReference type="EMBL" id="TCV93609.1"/>
    </source>
</evidence>
<reference evidence="1 2" key="1">
    <citation type="submission" date="2019-03" db="EMBL/GenBank/DDBJ databases">
        <title>Genomic Encyclopedia of Type Strains, Phase IV (KMG-IV): sequencing the most valuable type-strain genomes for metagenomic binning, comparative biology and taxonomic classification.</title>
        <authorList>
            <person name="Goeker M."/>
        </authorList>
    </citation>
    <scope>NUCLEOTIDE SEQUENCE [LARGE SCALE GENOMIC DNA]</scope>
    <source>
        <strain evidence="1 2">DSM 29487</strain>
    </source>
</reference>
<dbReference type="PANTHER" id="PTHR43434:SF1">
    <property type="entry name" value="PHOSPHOGLYCOLATE PHOSPHATASE"/>
    <property type="match status" value="1"/>
</dbReference>
<dbReference type="InterPro" id="IPR036412">
    <property type="entry name" value="HAD-like_sf"/>
</dbReference>
<accession>A0A4V2W3Z3</accession>
<dbReference type="PANTHER" id="PTHR43434">
    <property type="entry name" value="PHOSPHOGLYCOLATE PHOSPHATASE"/>
    <property type="match status" value="1"/>
</dbReference>
<dbReference type="Gene3D" id="1.10.150.240">
    <property type="entry name" value="Putative phosphatase, domain 2"/>
    <property type="match status" value="1"/>
</dbReference>
<organism evidence="1 2">
    <name type="scientific">Longibaculum muris</name>
    <dbReference type="NCBI Taxonomy" id="1796628"/>
    <lineage>
        <taxon>Bacteria</taxon>
        <taxon>Bacillati</taxon>
        <taxon>Bacillota</taxon>
        <taxon>Erysipelotrichia</taxon>
        <taxon>Erysipelotrichales</taxon>
        <taxon>Coprobacillaceae</taxon>
        <taxon>Longibaculum</taxon>
    </lineage>
</organism>
<dbReference type="RefSeq" id="WP_066445704.1">
    <property type="nucleotide sequence ID" value="NZ_JANKBF010000020.1"/>
</dbReference>
<dbReference type="Gene3D" id="3.40.50.1000">
    <property type="entry name" value="HAD superfamily/HAD-like"/>
    <property type="match status" value="1"/>
</dbReference>
<dbReference type="Pfam" id="PF13419">
    <property type="entry name" value="HAD_2"/>
    <property type="match status" value="1"/>
</dbReference>
<dbReference type="GO" id="GO:0006281">
    <property type="term" value="P:DNA repair"/>
    <property type="evidence" value="ECO:0007669"/>
    <property type="project" value="TreeGrafter"/>
</dbReference>
<comment type="caution">
    <text evidence="1">The sequence shown here is derived from an EMBL/GenBank/DDBJ whole genome shotgun (WGS) entry which is preliminary data.</text>
</comment>
<proteinExistence type="predicted"/>
<protein>
    <submittedName>
        <fullName evidence="1">Phosphoglycolate phosphatase/pyrophosphatase PpaX</fullName>
    </submittedName>
</protein>
<dbReference type="InterPro" id="IPR041492">
    <property type="entry name" value="HAD_2"/>
</dbReference>
<dbReference type="Proteomes" id="UP000295515">
    <property type="component" value="Unassembled WGS sequence"/>
</dbReference>
<dbReference type="InterPro" id="IPR050155">
    <property type="entry name" value="HAD-like_hydrolase_sf"/>
</dbReference>
<dbReference type="GeneID" id="98916347"/>
<dbReference type="AlphaFoldDB" id="A0A4V2W3Z3"/>
<sequence length="219" mass="25751">MKYKCLVLDHDDTIVNSTATIHYPAFIESLKILRPHLTLTLEEYFYYNFEPGFSAFCHDVLHLTQEEMEFQTQNWLTSVDQNIPLVYEGIKEILWDFKNAGGYICVVSHSMKENIIRDYKSNHLPMPDLVFGWEQPAQHRKPSPWPLEKIKEEFQLSSRDMVMIDDLKPGKIMAELVGVDFIGAGWAHEIEPIRHYMQEACLYYCKNVNELKKILFEDE</sequence>